<evidence type="ECO:0000259" key="1">
    <source>
        <dbReference type="Pfam" id="PF02770"/>
    </source>
</evidence>
<accession>A0A5B0G4F7</accession>
<dbReference type="Proteomes" id="UP000325273">
    <property type="component" value="Unassembled WGS sequence"/>
</dbReference>
<sequence length="341" mass="36195">MPDYLNDYSALDGILGKLELPCRSVNALAGASAALTASCYDLPLPGHGATLARWRALATIAGRDLSLLKIYESHTDALAILAELRAPIQLEPGCIWAVWAAEPPDAVLRGDRDGDAVMTLAGTKAWCSGAAFVTNALVTCRDSRGERWLAAVNLRQPGIHVTERGWHAIGMAATQSVEVEFDAVPAIPAGGSGEYLSRPGFWQGAAGIAACWYGAAAALGNALRQAVMHRDDPYRRAHLGTVDAALTGAAAVLRDGAAWIDGNPYGNAMKVALRTRSVTETAVCTVLEATGRALGATPFCRDRWFAQMSADLPVFVRQSHAEHDLAALGQSVVRDHDEWSL</sequence>
<reference evidence="2 3" key="1">
    <citation type="submission" date="2019-08" db="EMBL/GenBank/DDBJ databases">
        <title>Paraburkholderia sp. DCY113.</title>
        <authorList>
            <person name="Kang J."/>
        </authorList>
    </citation>
    <scope>NUCLEOTIDE SEQUENCE [LARGE SCALE GENOMIC DNA]</scope>
    <source>
        <strain evidence="2 3">DCY113</strain>
    </source>
</reference>
<keyword evidence="3" id="KW-1185">Reference proteome</keyword>
<dbReference type="AlphaFoldDB" id="A0A5B0G4F7"/>
<protein>
    <submittedName>
        <fullName evidence="2">Acyl-CoA dehydrogenase</fullName>
    </submittedName>
</protein>
<dbReference type="SUPFAM" id="SSF56645">
    <property type="entry name" value="Acyl-CoA dehydrogenase NM domain-like"/>
    <property type="match status" value="1"/>
</dbReference>
<dbReference type="InterPro" id="IPR006091">
    <property type="entry name" value="Acyl-CoA_Oxase/DH_mid-dom"/>
</dbReference>
<proteinExistence type="predicted"/>
<dbReference type="InterPro" id="IPR046373">
    <property type="entry name" value="Acyl-CoA_Oxase/DH_mid-dom_sf"/>
</dbReference>
<dbReference type="Gene3D" id="2.40.110.10">
    <property type="entry name" value="Butyryl-CoA Dehydrogenase, subunit A, domain 2"/>
    <property type="match status" value="1"/>
</dbReference>
<comment type="caution">
    <text evidence="2">The sequence shown here is derived from an EMBL/GenBank/DDBJ whole genome shotgun (WGS) entry which is preliminary data.</text>
</comment>
<dbReference type="InterPro" id="IPR009100">
    <property type="entry name" value="AcylCoA_DH/oxidase_NM_dom_sf"/>
</dbReference>
<dbReference type="EMBL" id="VTUZ01000086">
    <property type="protein sequence ID" value="KAA0997461.1"/>
    <property type="molecule type" value="Genomic_DNA"/>
</dbReference>
<dbReference type="Pfam" id="PF02770">
    <property type="entry name" value="Acyl-CoA_dh_M"/>
    <property type="match status" value="1"/>
</dbReference>
<organism evidence="2 3">
    <name type="scientific">Paraburkholderia panacisoli</name>
    <dbReference type="NCBI Taxonomy" id="2603818"/>
    <lineage>
        <taxon>Bacteria</taxon>
        <taxon>Pseudomonadati</taxon>
        <taxon>Pseudomonadota</taxon>
        <taxon>Betaproteobacteria</taxon>
        <taxon>Burkholderiales</taxon>
        <taxon>Burkholderiaceae</taxon>
        <taxon>Paraburkholderia</taxon>
    </lineage>
</organism>
<name>A0A5B0G4F7_9BURK</name>
<evidence type="ECO:0000313" key="2">
    <source>
        <dbReference type="EMBL" id="KAA0997461.1"/>
    </source>
</evidence>
<evidence type="ECO:0000313" key="3">
    <source>
        <dbReference type="Proteomes" id="UP000325273"/>
    </source>
</evidence>
<feature type="domain" description="Acyl-CoA oxidase/dehydrogenase middle" evidence="1">
    <location>
        <begin position="112"/>
        <end position="184"/>
    </location>
</feature>
<gene>
    <name evidence="2" type="ORF">FVF58_49275</name>
</gene>
<dbReference type="GO" id="GO:0016627">
    <property type="term" value="F:oxidoreductase activity, acting on the CH-CH group of donors"/>
    <property type="evidence" value="ECO:0007669"/>
    <property type="project" value="InterPro"/>
</dbReference>